<reference evidence="1 2" key="1">
    <citation type="journal article" date="2022" name="bioRxiv">
        <title>Genomics of Preaxostyla Flagellates Illuminates Evolutionary Transitions and the Path Towards Mitochondrial Loss.</title>
        <authorList>
            <person name="Novak L.V.F."/>
            <person name="Treitli S.C."/>
            <person name="Pyrih J."/>
            <person name="Halakuc P."/>
            <person name="Pipaliya S.V."/>
            <person name="Vacek V."/>
            <person name="Brzon O."/>
            <person name="Soukal P."/>
            <person name="Eme L."/>
            <person name="Dacks J.B."/>
            <person name="Karnkowska A."/>
            <person name="Elias M."/>
            <person name="Hampl V."/>
        </authorList>
    </citation>
    <scope>NUCLEOTIDE SEQUENCE [LARGE SCALE GENOMIC DNA]</scope>
    <source>
        <strain evidence="1">NAU3</strain>
        <tissue evidence="1">Gut</tissue>
    </source>
</reference>
<name>A0ABQ9YIP3_9EUKA</name>
<keyword evidence="2" id="KW-1185">Reference proteome</keyword>
<evidence type="ECO:0000313" key="1">
    <source>
        <dbReference type="EMBL" id="KAK2963624.1"/>
    </source>
</evidence>
<organism evidence="1 2">
    <name type="scientific">Blattamonas nauphoetae</name>
    <dbReference type="NCBI Taxonomy" id="2049346"/>
    <lineage>
        <taxon>Eukaryota</taxon>
        <taxon>Metamonada</taxon>
        <taxon>Preaxostyla</taxon>
        <taxon>Oxymonadida</taxon>
        <taxon>Blattamonas</taxon>
    </lineage>
</organism>
<dbReference type="Proteomes" id="UP001281761">
    <property type="component" value="Unassembled WGS sequence"/>
</dbReference>
<protein>
    <submittedName>
        <fullName evidence="1">Uncharacterized protein</fullName>
    </submittedName>
</protein>
<gene>
    <name evidence="1" type="ORF">BLNAU_1189</name>
</gene>
<evidence type="ECO:0000313" key="2">
    <source>
        <dbReference type="Proteomes" id="UP001281761"/>
    </source>
</evidence>
<dbReference type="EMBL" id="JARBJD010000005">
    <property type="protein sequence ID" value="KAK2963624.1"/>
    <property type="molecule type" value="Genomic_DNA"/>
</dbReference>
<proteinExistence type="predicted"/>
<accession>A0ABQ9YIP3</accession>
<sequence length="185" mass="20292">MPIRSLKDMPLISASLLNSHPTRTLILSPQDAMDISDHQSELRVEAASRMTLTHFCGLSSDVGNVLIADADEQILGWPPIVQKWSALLVFLRCSSQCIYLHITTVVSPPRTEGNLERAKMWPAKSSICLCTSKRHGSNKTCPNRLRKGNTVIQPTIDPTRNQPDIVVSLNDLDDGTSEMASDGTA</sequence>
<comment type="caution">
    <text evidence="1">The sequence shown here is derived from an EMBL/GenBank/DDBJ whole genome shotgun (WGS) entry which is preliminary data.</text>
</comment>